<protein>
    <submittedName>
        <fullName evidence="1">Uncharacterized protein</fullName>
    </submittedName>
</protein>
<dbReference type="RefSeq" id="WP_037169901.1">
    <property type="nucleotide sequence ID" value="NZ_JOKI01000051.1"/>
</dbReference>
<sequence>MENEVNDKFGVASGAKKKAIYATLQALVAHAMTTDPTFSDRLVSSVEDYLTPLSDAEQDQDFAARVRANIHHIVGSPGSEAV</sequence>
<gene>
    <name evidence="1" type="ORF">GV68_22010</name>
</gene>
<keyword evidence="2" id="KW-1185">Reference proteome</keyword>
<dbReference type="AlphaFoldDB" id="A0A922T9D4"/>
<reference evidence="1 2" key="1">
    <citation type="submission" date="2014-06" db="EMBL/GenBank/DDBJ databases">
        <title>Rhizobium pelagicum/R2-400B4.</title>
        <authorList>
            <person name="Kimes N.E."/>
            <person name="Lopez-Perez M."/>
        </authorList>
    </citation>
    <scope>NUCLEOTIDE SEQUENCE [LARGE SCALE GENOMIC DNA]</scope>
    <source>
        <strain evidence="1 2">R2-400B4</strain>
    </source>
</reference>
<dbReference type="EMBL" id="JOKJ01000053">
    <property type="protein sequence ID" value="KEQ02439.1"/>
    <property type="molecule type" value="Genomic_DNA"/>
</dbReference>
<accession>A0A922T9D4</accession>
<comment type="caution">
    <text evidence="1">The sequence shown here is derived from an EMBL/GenBank/DDBJ whole genome shotgun (WGS) entry which is preliminary data.</text>
</comment>
<proteinExistence type="predicted"/>
<evidence type="ECO:0000313" key="1">
    <source>
        <dbReference type="EMBL" id="KEQ02439.1"/>
    </source>
</evidence>
<dbReference type="Proteomes" id="UP000052167">
    <property type="component" value="Unassembled WGS sequence"/>
</dbReference>
<organism evidence="1 2">
    <name type="scientific">Pseudorhizobium pelagicum</name>
    <dbReference type="NCBI Taxonomy" id="1509405"/>
    <lineage>
        <taxon>Bacteria</taxon>
        <taxon>Pseudomonadati</taxon>
        <taxon>Pseudomonadota</taxon>
        <taxon>Alphaproteobacteria</taxon>
        <taxon>Hyphomicrobiales</taxon>
        <taxon>Rhizobiaceae</taxon>
        <taxon>Rhizobium/Agrobacterium group</taxon>
        <taxon>Pseudorhizobium</taxon>
    </lineage>
</organism>
<name>A0A922T9D4_9HYPH</name>
<evidence type="ECO:0000313" key="2">
    <source>
        <dbReference type="Proteomes" id="UP000052167"/>
    </source>
</evidence>